<evidence type="ECO:0000313" key="3">
    <source>
        <dbReference type="EMBL" id="WEG35784.1"/>
    </source>
</evidence>
<evidence type="ECO:0000313" key="4">
    <source>
        <dbReference type="Proteomes" id="UP001220478"/>
    </source>
</evidence>
<dbReference type="EMBL" id="CP118868">
    <property type="protein sequence ID" value="WEG35784.1"/>
    <property type="molecule type" value="Genomic_DNA"/>
</dbReference>
<keyword evidence="4" id="KW-1185">Reference proteome</keyword>
<dbReference type="InterPro" id="IPR042229">
    <property type="entry name" value="Listeria/Bacterioides_rpt_sf"/>
</dbReference>
<dbReference type="Proteomes" id="UP001220478">
    <property type="component" value="Chromosome"/>
</dbReference>
<feature type="compositionally biased region" description="Polar residues" evidence="2">
    <location>
        <begin position="1561"/>
        <end position="1570"/>
    </location>
</feature>
<feature type="compositionally biased region" description="Low complexity" evidence="2">
    <location>
        <begin position="1331"/>
        <end position="1365"/>
    </location>
</feature>
<proteinExistence type="predicted"/>
<dbReference type="RefSeq" id="WP_315571886.1">
    <property type="nucleotide sequence ID" value="NZ_CP118868.1"/>
</dbReference>
<sequence length="1761" mass="199535">MVKNSLRWQALVVAIAMVATTYLPFNRLLAEENSTVKPKLQLQDDSITASLHADGMQGGRVQPASEDRSASPAAGQNAAQTPNQNPGQPGQTPGQPAPNPGQPGQTPGQPGQTPGQPGQTPGEPGQNPGQPQDNDDQGKEEDEEEINTEKEAPEVYLNRHLPKNARIIPGDDPETVEEANKQLEEPPVGPTYSYTMNFKAYRLDKIQPFYQPYRITVGEHDSNPPVSYRFVFPDLQGYKKPQEDLQMDYNFIKAKNNKTEDFIYTSGKQKVKIKHTFQSLNDKEKFLEDDTKTTYTEGNIGAEITVPYLPEDQRIGFAPENVELKVTVPENTTDFFVEVRYKRAAFDVVYDSVGGSGVPARRLYFGQTIPPIAKNPEKKGSTLKGWRCDSDIYELDESGKIKVDQASGQPKKLYTAGDLIPDLTKVEYANAMPAKKITFTAEWQEATKADYTLQFWIEKPDHDPNPAKWQDNYLYAGAKLIKGGLVGTVPLYRNFDNERGQIQFPGIDPEDLQDKDKFKRYYYLSEDMFKVANLNQAQEVKTIDSSGNTVYNVIYNRREYTLVFEQRYTLNGEETIQPTFRKNGVEYDCVNKRYKVKARFGQFLRSLWPLDSELTNWEHDTDGKWDDYMSLGWTINMKTGEREYRDMPHYRLTKKFIGPKTAEFLRHSSVPGVNEQYDEYTISFGLDVSNQSGKVGPVHMVFYKQSLADAVAGNDNKDDFVSDLDMYYVKSDTFSEDYNYTPPELQGFTIVSSEETLKLDKLDEGDLDELKGDPDDPDVVPELPPNAEFKIHFLGCKETEYDENGILKMHYLRNKHSLKMCSDPAKYNDNAFSQSVEVYYDQPLAALDLDHKYKPQRPAGIPNNYEFFGWAYDTKGVKMVKDSNEKMIDYDMYIYAIWRDPHIWEMTFDPNGGTLQEIDPNSLYECQKDDICLSVQKLPHAAPTDKQIFKVPDGTTIKDPNFVPQRDGYTFLGWEHVRYDANGDEDKTFVKKYTVPELYAFGNQVFEKSTLRAIWLSNNFYDIWYLHHYFDKMGKEIEVKKNHRKVGREGSYVAAVASQDENYILRTDKKFLAELKDPGKNKYFQTLKVVKPKASDKPGEGANVFNFYYRPFRHRVYYADHLSQDEDGQEYAIYNPEKIVNENRDYDVHNYVHINGYKLTSQAQLNVHFNLDKYDRFIGINNTGKKHINYRYDDYRVIRRQSESAATPKGYHRVVVKLTEDERFNDDYPYSKEDNRRKYIVDVVDGFKDENIPLPEIVPVRKIKVEKIWRNQDGLNLLTGLAYDTQLELQKKAEEEAKKKQEQEAENGGVGADGGATGKGAGNGTVGGSNGTPAGAGTTTGNGNTPQNPANPATPATPADPANPAAPKPLTTPDKLAKTEVELYRDGELYEPEDTLTVNHLELTPDNKWTDTFIELLRSPSKWKRTKGKYDSLKKEGKFLQGEEEAKKEFNYTVQEKGVKDEIIELNKVLYSVEYDGDMTKGYTVVNTQVPFGEIKVHKVWLDRDGKQVEMKFEGDLNKPGKQGKTDPAKPADPANPVDPATPADPGAQVNPADPNKPATGGTQDNQNKPVNPADPAAPNKPVDPNQPANPVDPADQENPADSNDSAETDPEAEIRRNRNEIQAYLTLNDEAMPYRTAISAAQNWQSKFKKVRLAYKRGDKPYEYGVKEAGENYGMVKFRNKTYTVTYQGNAKDGFEIINKEYVPPLGKPGIVVEPQEEIHHWVVAKTGETAGATAGSASNFAGAYSLMLLVLSYIRKRFN</sequence>
<dbReference type="Gene3D" id="2.60.40.4270">
    <property type="entry name" value="Listeria-Bacteroides repeat domain"/>
    <property type="match status" value="1"/>
</dbReference>
<evidence type="ECO:0000256" key="1">
    <source>
        <dbReference type="ARBA" id="ARBA00004196"/>
    </source>
</evidence>
<feature type="region of interest" description="Disordered" evidence="2">
    <location>
        <begin position="54"/>
        <end position="188"/>
    </location>
</feature>
<dbReference type="Pfam" id="PF09479">
    <property type="entry name" value="Flg_new"/>
    <property type="match status" value="2"/>
</dbReference>
<protein>
    <submittedName>
        <fullName evidence="3">InlB B-repeat-containing protein</fullName>
    </submittedName>
</protein>
<feature type="region of interest" description="Disordered" evidence="2">
    <location>
        <begin position="1294"/>
        <end position="1375"/>
    </location>
</feature>
<dbReference type="InterPro" id="IPR013378">
    <property type="entry name" value="InlB-like_B-rpt"/>
</dbReference>
<organism evidence="3 4">
    <name type="scientific">Amygdalobacter indicium</name>
    <dbReference type="NCBI Taxonomy" id="3029272"/>
    <lineage>
        <taxon>Bacteria</taxon>
        <taxon>Bacillati</taxon>
        <taxon>Bacillota</taxon>
        <taxon>Clostridia</taxon>
        <taxon>Eubacteriales</taxon>
        <taxon>Oscillospiraceae</taxon>
        <taxon>Amygdalobacter</taxon>
    </lineage>
</organism>
<reference evidence="3 4" key="1">
    <citation type="submission" date="2023-02" db="EMBL/GenBank/DDBJ databases">
        <title>Novel Oscillospiraceae bacterial genomes.</title>
        <authorList>
            <person name="Srinivasan S."/>
            <person name="Austin M.N."/>
            <person name="Fiedler T.L."/>
            <person name="Strenk S.M."/>
            <person name="Agnew K.J."/>
            <person name="Nagana Gowda G.A."/>
            <person name="Raftery D."/>
            <person name="Beamer M.A."/>
            <person name="Achilles S.L."/>
            <person name="Wiesenfeld H.C."/>
            <person name="Fredricks D.N."/>
            <person name="Hillier S.L."/>
        </authorList>
    </citation>
    <scope>NUCLEOTIDE SEQUENCE [LARGE SCALE GENOMIC DNA]</scope>
    <source>
        <strain evidence="3 4">CHIC02 1186E3-8</strain>
    </source>
</reference>
<name>A0ABY8C8D3_9FIRM</name>
<feature type="compositionally biased region" description="Gly residues" evidence="2">
    <location>
        <begin position="1308"/>
        <end position="1330"/>
    </location>
</feature>
<feature type="region of interest" description="Disordered" evidence="2">
    <location>
        <begin position="1514"/>
        <end position="1617"/>
    </location>
</feature>
<feature type="compositionally biased region" description="Basic and acidic residues" evidence="2">
    <location>
        <begin position="1294"/>
        <end position="1303"/>
    </location>
</feature>
<feature type="compositionally biased region" description="Basic and acidic residues" evidence="2">
    <location>
        <begin position="1514"/>
        <end position="1530"/>
    </location>
</feature>
<feature type="compositionally biased region" description="Acidic residues" evidence="2">
    <location>
        <begin position="133"/>
        <end position="146"/>
    </location>
</feature>
<comment type="subcellular location">
    <subcellularLocation>
        <location evidence="1">Cell envelope</location>
    </subcellularLocation>
</comment>
<feature type="compositionally biased region" description="Low complexity" evidence="2">
    <location>
        <begin position="102"/>
        <end position="132"/>
    </location>
</feature>
<accession>A0ABY8C8D3</accession>
<gene>
    <name evidence="3" type="ORF">PYS61_01070</name>
</gene>
<evidence type="ECO:0000256" key="2">
    <source>
        <dbReference type="SAM" id="MobiDB-lite"/>
    </source>
</evidence>
<feature type="compositionally biased region" description="Low complexity" evidence="2">
    <location>
        <begin position="72"/>
        <end position="94"/>
    </location>
</feature>